<dbReference type="EMBL" id="JAHEWX010000003">
    <property type="protein sequence ID" value="MBT1540823.1"/>
    <property type="molecule type" value="Genomic_DNA"/>
</dbReference>
<feature type="domain" description="Multidrug resistance protein MdtA-like C-terminal permuted SH3" evidence="4">
    <location>
        <begin position="325"/>
        <end position="383"/>
    </location>
</feature>
<sequence>MTHRRARRRLIVSGCLVAAVAAGVGTWALVAAPSGAGASASSASRGGTAPAGATGTVTRGDLTDSKVFAGTLGYGAASGVAGAAAGTITWLPRVGDVVERDGALYAVDERDVRSMYGTVPLWRDLERGLQGADVRQLNENLAALGYDVSVDDRFGPRTERAVRQWHEDRGHEGTGVLTADDVAFVDGAVRVASVEGRLGERIAGGAGAAAGGAGAAAGAGPAGAGTGAGSAGATTDVLQVTSTRRVVTATVPQRDAERLAVGTDVEVRVNGAGAAMPGSVVDVQPTTSEDGGTAVDVSVSFDPGKRSLPEAASAQVDAEGATEHDVLSVPVAALVAGAGGRYAVDVVQRDGTTERVRVEPGFSADGRVAVTGALTAGDRVVVPG</sequence>
<dbReference type="PROSITE" id="PS51318">
    <property type="entry name" value="TAT"/>
    <property type="match status" value="1"/>
</dbReference>
<proteinExistence type="predicted"/>
<dbReference type="AlphaFoldDB" id="A0A9Q2W2I0"/>
<evidence type="ECO:0000256" key="1">
    <source>
        <dbReference type="SAM" id="MobiDB-lite"/>
    </source>
</evidence>
<dbReference type="InterPro" id="IPR036366">
    <property type="entry name" value="PGBDSf"/>
</dbReference>
<feature type="region of interest" description="Disordered" evidence="1">
    <location>
        <begin position="38"/>
        <end position="57"/>
    </location>
</feature>
<evidence type="ECO:0000313" key="6">
    <source>
        <dbReference type="Proteomes" id="UP000709437"/>
    </source>
</evidence>
<dbReference type="Gene3D" id="1.10.101.10">
    <property type="entry name" value="PGBD-like superfamily/PGBD"/>
    <property type="match status" value="1"/>
</dbReference>
<name>A0A9Q2W2I0_9MICO</name>
<comment type="caution">
    <text evidence="5">The sequence shown here is derived from an EMBL/GenBank/DDBJ whole genome shotgun (WGS) entry which is preliminary data.</text>
</comment>
<evidence type="ECO:0000256" key="2">
    <source>
        <dbReference type="SAM" id="SignalP"/>
    </source>
</evidence>
<dbReference type="InterPro" id="IPR036365">
    <property type="entry name" value="PGBD-like_sf"/>
</dbReference>
<accession>A0A9Q2W2I0</accession>
<dbReference type="InterPro" id="IPR002477">
    <property type="entry name" value="Peptidoglycan-bd-like"/>
</dbReference>
<reference evidence="5" key="1">
    <citation type="submission" date="2021-05" db="EMBL/GenBank/DDBJ databases">
        <title>Whole genome sequence of Curtobacterium flaccumfaciens pv. flaccumfaciens strain CFBP 3417.</title>
        <authorList>
            <person name="Osdaghi E."/>
            <person name="Taghouti G."/>
            <person name="Portier P."/>
            <person name="Fazliarab A."/>
            <person name="Taghavi S.M."/>
            <person name="Briand M."/>
            <person name="Le-Saux M."/>
            <person name="Jacques M.-A."/>
        </authorList>
    </citation>
    <scope>NUCLEOTIDE SEQUENCE</scope>
    <source>
        <strain evidence="5">CFBP 3417</strain>
    </source>
</reference>
<evidence type="ECO:0000259" key="3">
    <source>
        <dbReference type="Pfam" id="PF01471"/>
    </source>
</evidence>
<feature type="region of interest" description="Disordered" evidence="1">
    <location>
        <begin position="209"/>
        <end position="232"/>
    </location>
</feature>
<evidence type="ECO:0000259" key="4">
    <source>
        <dbReference type="Pfam" id="PF25967"/>
    </source>
</evidence>
<gene>
    <name evidence="5" type="ORF">KK103_03550</name>
</gene>
<dbReference type="Gene3D" id="2.40.30.170">
    <property type="match status" value="1"/>
</dbReference>
<dbReference type="PANTHER" id="PTHR30469:SF15">
    <property type="entry name" value="HLYD FAMILY OF SECRETION PROTEINS"/>
    <property type="match status" value="1"/>
</dbReference>
<dbReference type="InterPro" id="IPR006311">
    <property type="entry name" value="TAT_signal"/>
</dbReference>
<feature type="compositionally biased region" description="Gly residues" evidence="1">
    <location>
        <begin position="209"/>
        <end position="230"/>
    </location>
</feature>
<dbReference type="InterPro" id="IPR058627">
    <property type="entry name" value="MdtA-like_C"/>
</dbReference>
<evidence type="ECO:0000313" key="5">
    <source>
        <dbReference type="EMBL" id="MBT1540823.1"/>
    </source>
</evidence>
<dbReference type="Proteomes" id="UP000709437">
    <property type="component" value="Unassembled WGS sequence"/>
</dbReference>
<dbReference type="GO" id="GO:1990281">
    <property type="term" value="C:efflux pump complex"/>
    <property type="evidence" value="ECO:0007669"/>
    <property type="project" value="TreeGrafter"/>
</dbReference>
<dbReference type="SUPFAM" id="SSF47090">
    <property type="entry name" value="PGBD-like"/>
    <property type="match status" value="1"/>
</dbReference>
<dbReference type="Pfam" id="PF25967">
    <property type="entry name" value="RND-MFP_C"/>
    <property type="match status" value="1"/>
</dbReference>
<protein>
    <submittedName>
        <fullName evidence="5">Peptidoglycan-binding protein</fullName>
    </submittedName>
</protein>
<organism evidence="5 6">
    <name type="scientific">Curtobacterium flaccumfaciens pv. flaccumfaciens</name>
    <dbReference type="NCBI Taxonomy" id="138532"/>
    <lineage>
        <taxon>Bacteria</taxon>
        <taxon>Bacillati</taxon>
        <taxon>Actinomycetota</taxon>
        <taxon>Actinomycetes</taxon>
        <taxon>Micrococcales</taxon>
        <taxon>Microbacteriaceae</taxon>
        <taxon>Curtobacterium</taxon>
    </lineage>
</organism>
<keyword evidence="2" id="KW-0732">Signal</keyword>
<dbReference type="Gene3D" id="2.40.420.20">
    <property type="match status" value="1"/>
</dbReference>
<feature type="domain" description="Peptidoglycan binding-like" evidence="3">
    <location>
        <begin position="130"/>
        <end position="179"/>
    </location>
</feature>
<dbReference type="GO" id="GO:0015562">
    <property type="term" value="F:efflux transmembrane transporter activity"/>
    <property type="evidence" value="ECO:0007669"/>
    <property type="project" value="TreeGrafter"/>
</dbReference>
<feature type="signal peptide" evidence="2">
    <location>
        <begin position="1"/>
        <end position="31"/>
    </location>
</feature>
<dbReference type="RefSeq" id="WP_214562232.1">
    <property type="nucleotide sequence ID" value="NZ_JAHEWX010000003.1"/>
</dbReference>
<dbReference type="PANTHER" id="PTHR30469">
    <property type="entry name" value="MULTIDRUG RESISTANCE PROTEIN MDTA"/>
    <property type="match status" value="1"/>
</dbReference>
<feature type="chain" id="PRO_5040493439" evidence="2">
    <location>
        <begin position="32"/>
        <end position="384"/>
    </location>
</feature>
<dbReference type="Pfam" id="PF01471">
    <property type="entry name" value="PG_binding_1"/>
    <property type="match status" value="1"/>
</dbReference>